<dbReference type="EMBL" id="JAFEMO010000008">
    <property type="protein sequence ID" value="KAH7566073.1"/>
    <property type="molecule type" value="Genomic_DNA"/>
</dbReference>
<evidence type="ECO:0000256" key="3">
    <source>
        <dbReference type="SAM" id="SignalP"/>
    </source>
</evidence>
<keyword evidence="1" id="KW-0479">Metal-binding</keyword>
<comment type="caution">
    <text evidence="5">The sequence shown here is derived from an EMBL/GenBank/DDBJ whole genome shotgun (WGS) entry which is preliminary data.</text>
</comment>
<feature type="compositionally biased region" description="Polar residues" evidence="2">
    <location>
        <begin position="453"/>
        <end position="479"/>
    </location>
</feature>
<dbReference type="PANTHER" id="PTHR31286:SF99">
    <property type="entry name" value="DUF4283 DOMAIN-CONTAINING PROTEIN"/>
    <property type="match status" value="1"/>
</dbReference>
<feature type="compositionally biased region" description="Polar residues" evidence="2">
    <location>
        <begin position="243"/>
        <end position="257"/>
    </location>
</feature>
<dbReference type="InterPro" id="IPR001878">
    <property type="entry name" value="Znf_CCHC"/>
</dbReference>
<keyword evidence="1" id="KW-0863">Zinc-finger</keyword>
<accession>A0ABQ8HP07</accession>
<evidence type="ECO:0000313" key="6">
    <source>
        <dbReference type="Proteomes" id="UP000827721"/>
    </source>
</evidence>
<reference evidence="5 6" key="1">
    <citation type="submission" date="2021-02" db="EMBL/GenBank/DDBJ databases">
        <title>Plant Genome Project.</title>
        <authorList>
            <person name="Zhang R.-G."/>
        </authorList>
    </citation>
    <scope>NUCLEOTIDE SEQUENCE [LARGE SCALE GENOMIC DNA]</scope>
    <source>
        <tissue evidence="5">Leaves</tissue>
    </source>
</reference>
<feature type="region of interest" description="Disordered" evidence="2">
    <location>
        <begin position="233"/>
        <end position="257"/>
    </location>
</feature>
<dbReference type="InterPro" id="IPR040256">
    <property type="entry name" value="At4g02000-like"/>
</dbReference>
<feature type="signal peptide" evidence="3">
    <location>
        <begin position="1"/>
        <end position="28"/>
    </location>
</feature>
<keyword evidence="1" id="KW-0862">Zinc</keyword>
<evidence type="ECO:0000259" key="4">
    <source>
        <dbReference type="PROSITE" id="PS50158"/>
    </source>
</evidence>
<proteinExistence type="predicted"/>
<gene>
    <name evidence="5" type="ORF">JRO89_XS08G0079500</name>
</gene>
<dbReference type="PROSITE" id="PS50158">
    <property type="entry name" value="ZF_CCHC"/>
    <property type="match status" value="1"/>
</dbReference>
<organism evidence="5 6">
    <name type="scientific">Xanthoceras sorbifolium</name>
    <dbReference type="NCBI Taxonomy" id="99658"/>
    <lineage>
        <taxon>Eukaryota</taxon>
        <taxon>Viridiplantae</taxon>
        <taxon>Streptophyta</taxon>
        <taxon>Embryophyta</taxon>
        <taxon>Tracheophyta</taxon>
        <taxon>Spermatophyta</taxon>
        <taxon>Magnoliopsida</taxon>
        <taxon>eudicotyledons</taxon>
        <taxon>Gunneridae</taxon>
        <taxon>Pentapetalae</taxon>
        <taxon>rosids</taxon>
        <taxon>malvids</taxon>
        <taxon>Sapindales</taxon>
        <taxon>Sapindaceae</taxon>
        <taxon>Xanthoceroideae</taxon>
        <taxon>Xanthoceras</taxon>
    </lineage>
</organism>
<feature type="chain" id="PRO_5046109979" description="CCHC-type domain-containing protein" evidence="3">
    <location>
        <begin position="29"/>
        <end position="494"/>
    </location>
</feature>
<dbReference type="Proteomes" id="UP000827721">
    <property type="component" value="Unassembled WGS sequence"/>
</dbReference>
<dbReference type="PANTHER" id="PTHR31286">
    <property type="entry name" value="GLYCINE-RICH CELL WALL STRUCTURAL PROTEIN 1.8-LIKE"/>
    <property type="match status" value="1"/>
</dbReference>
<name>A0ABQ8HP07_9ROSI</name>
<keyword evidence="3" id="KW-0732">Signal</keyword>
<evidence type="ECO:0000256" key="2">
    <source>
        <dbReference type="SAM" id="MobiDB-lite"/>
    </source>
</evidence>
<keyword evidence="6" id="KW-1185">Reference proteome</keyword>
<feature type="region of interest" description="Disordered" evidence="2">
    <location>
        <begin position="453"/>
        <end position="481"/>
    </location>
</feature>
<evidence type="ECO:0000313" key="5">
    <source>
        <dbReference type="EMBL" id="KAH7566073.1"/>
    </source>
</evidence>
<protein>
    <recommendedName>
        <fullName evidence="4">CCHC-type domain-containing protein</fullName>
    </recommendedName>
</protein>
<feature type="domain" description="CCHC-type" evidence="4">
    <location>
        <begin position="80"/>
        <end position="95"/>
    </location>
</feature>
<evidence type="ECO:0000256" key="1">
    <source>
        <dbReference type="PROSITE-ProRule" id="PRU00047"/>
    </source>
</evidence>
<sequence>MPVWIRLSGLPMEWMELDLLWLVGGLLGSMCKVDPITESQERSRFARIYVEVDVSQPLYGMVKIDGRRVKVEYENMGLICYKCGRLGHSQEACKEGMKANQEEDSMVEAAPMCENMKELVTEHAIPSPQKGVYPDKEVCPHNSVFGPWMSGGTNQAIGNNGGLRKEKAVINPAGSILTNGGRIGGSRFNVLDEVSEGDFNSAVQQAQKRDTKLKGTLPSVLSQVPNLKVKPRHVKKMEKTKADTSSGVNAGSQKKQDGCVNNTEEIGVLQQLHQDIVNAMGNGILDCNMEVEQSVTHVPEISIEDPRRVEATSFDGSGDPDSVHAWLNDLERVFGVIGYSDEHKFSFAIFLLKDRAYDWWLSVQQQNPVEVSWNEFKRKFEEGLRHEIKTYVSAAEHTEYGKLVESALRVERNINEAHRFDQQGQKRSNQNWLVGGSSSKLSRAKSYVRPTTSFQQKYVPDSSQASVKQPVGGSQQNGSVGRVRLDTLNGIALG</sequence>